<dbReference type="SUPFAM" id="SSF55729">
    <property type="entry name" value="Acyl-CoA N-acyltransferases (Nat)"/>
    <property type="match status" value="1"/>
</dbReference>
<evidence type="ECO:0000259" key="2">
    <source>
        <dbReference type="PROSITE" id="PS51186"/>
    </source>
</evidence>
<evidence type="ECO:0000256" key="1">
    <source>
        <dbReference type="SAM" id="MobiDB-lite"/>
    </source>
</evidence>
<evidence type="ECO:0000313" key="3">
    <source>
        <dbReference type="EMBL" id="MCC9642749.1"/>
    </source>
</evidence>
<dbReference type="EMBL" id="JAJKFW010000022">
    <property type="protein sequence ID" value="MCC9642749.1"/>
    <property type="molecule type" value="Genomic_DNA"/>
</dbReference>
<protein>
    <submittedName>
        <fullName evidence="3">GNAT family N-acetyltransferase</fullName>
    </submittedName>
</protein>
<comment type="caution">
    <text evidence="3">The sequence shown here is derived from an EMBL/GenBank/DDBJ whole genome shotgun (WGS) entry which is preliminary data.</text>
</comment>
<name>A0ABS8NGS0_9BACT</name>
<evidence type="ECO:0000313" key="4">
    <source>
        <dbReference type="Proteomes" id="UP001430306"/>
    </source>
</evidence>
<gene>
    <name evidence="3" type="ORF">LOC71_10730</name>
</gene>
<organism evidence="3 4">
    <name type="scientific">Rhodopirellula halodulae</name>
    <dbReference type="NCBI Taxonomy" id="2894198"/>
    <lineage>
        <taxon>Bacteria</taxon>
        <taxon>Pseudomonadati</taxon>
        <taxon>Planctomycetota</taxon>
        <taxon>Planctomycetia</taxon>
        <taxon>Pirellulales</taxon>
        <taxon>Pirellulaceae</taxon>
        <taxon>Rhodopirellula</taxon>
    </lineage>
</organism>
<accession>A0ABS8NGS0</accession>
<dbReference type="InterPro" id="IPR016181">
    <property type="entry name" value="Acyl_CoA_acyltransferase"/>
</dbReference>
<proteinExistence type="predicted"/>
<dbReference type="PROSITE" id="PS51186">
    <property type="entry name" value="GNAT"/>
    <property type="match status" value="1"/>
</dbReference>
<dbReference type="Gene3D" id="3.40.630.30">
    <property type="match status" value="1"/>
</dbReference>
<dbReference type="Proteomes" id="UP001430306">
    <property type="component" value="Unassembled WGS sequence"/>
</dbReference>
<dbReference type="Pfam" id="PF00583">
    <property type="entry name" value="Acetyltransf_1"/>
    <property type="match status" value="1"/>
</dbReference>
<feature type="domain" description="N-acetyltransferase" evidence="2">
    <location>
        <begin position="44"/>
        <end position="218"/>
    </location>
</feature>
<dbReference type="InterPro" id="IPR000182">
    <property type="entry name" value="GNAT_dom"/>
</dbReference>
<reference evidence="3" key="1">
    <citation type="submission" date="2021-11" db="EMBL/GenBank/DDBJ databases">
        <title>Genome sequence.</title>
        <authorList>
            <person name="Sun Q."/>
        </authorList>
    </citation>
    <scope>NUCLEOTIDE SEQUENCE</scope>
    <source>
        <strain evidence="3">JC740</strain>
    </source>
</reference>
<sequence length="239" mass="26677">MPFTYLYRAIRRLHVIDVTCLLHAEANTMTDAPTADSRLLDSEISIQQIAPAELANLKSDDRIHPMVGSGIAHTDASSDHIAGDQWLVGAFENERVVAFVWAATGYIPASDNYSRSVHLGSSLTMPPHCGFLFNAWTDPNQRGRGLMGALLRELVAKDFLHLRLTDWFATTDWTNHASQRVFANSGFETIGRLYRMGRGQMQASLVPDLERRMNQTLTSDDPRSRPLIASDAPGLRRAW</sequence>
<dbReference type="RefSeq" id="WP_230273678.1">
    <property type="nucleotide sequence ID" value="NZ_JAJKFW010000022.1"/>
</dbReference>
<feature type="region of interest" description="Disordered" evidence="1">
    <location>
        <begin position="215"/>
        <end position="239"/>
    </location>
</feature>
<keyword evidence="4" id="KW-1185">Reference proteome</keyword>